<reference evidence="2 3" key="1">
    <citation type="submission" date="2024-04" db="EMBL/GenBank/DDBJ databases">
        <title>Draft genome sequence of Sessilibacter corallicola NBRC 116591.</title>
        <authorList>
            <person name="Miyakawa T."/>
            <person name="Kusuya Y."/>
            <person name="Miura T."/>
        </authorList>
    </citation>
    <scope>NUCLEOTIDE SEQUENCE [LARGE SCALE GENOMIC DNA]</scope>
    <source>
        <strain evidence="2 3">KU-00831-HH</strain>
    </source>
</reference>
<keyword evidence="3" id="KW-1185">Reference proteome</keyword>
<dbReference type="InterPro" id="IPR038186">
    <property type="entry name" value="CHAD_dom_sf"/>
</dbReference>
<protein>
    <recommendedName>
        <fullName evidence="1">CHAD domain-containing protein</fullName>
    </recommendedName>
</protein>
<dbReference type="PANTHER" id="PTHR39339:SF1">
    <property type="entry name" value="CHAD DOMAIN-CONTAINING PROTEIN"/>
    <property type="match status" value="1"/>
</dbReference>
<dbReference type="PROSITE" id="PS51708">
    <property type="entry name" value="CHAD"/>
    <property type="match status" value="1"/>
</dbReference>
<evidence type="ECO:0000259" key="1">
    <source>
        <dbReference type="PROSITE" id="PS51708"/>
    </source>
</evidence>
<dbReference type="Proteomes" id="UP001465153">
    <property type="component" value="Unassembled WGS sequence"/>
</dbReference>
<dbReference type="Gene3D" id="1.40.20.10">
    <property type="entry name" value="CHAD domain"/>
    <property type="match status" value="1"/>
</dbReference>
<name>A0ABQ0A8C6_9GAMM</name>
<dbReference type="InterPro" id="IPR007899">
    <property type="entry name" value="CHAD_dom"/>
</dbReference>
<feature type="domain" description="CHAD" evidence="1">
    <location>
        <begin position="1"/>
        <end position="269"/>
    </location>
</feature>
<evidence type="ECO:0000313" key="2">
    <source>
        <dbReference type="EMBL" id="GAA6167899.1"/>
    </source>
</evidence>
<gene>
    <name evidence="2" type="ORF">NBRC116591_17100</name>
</gene>
<dbReference type="RefSeq" id="WP_353302561.1">
    <property type="nucleotide sequence ID" value="NZ_BAABWN010000005.1"/>
</dbReference>
<dbReference type="SMART" id="SM00880">
    <property type="entry name" value="CHAD"/>
    <property type="match status" value="1"/>
</dbReference>
<accession>A0ABQ0A8C6</accession>
<comment type="caution">
    <text evidence="2">The sequence shown here is derived from an EMBL/GenBank/DDBJ whole genome shotgun (WGS) entry which is preliminary data.</text>
</comment>
<organism evidence="2 3">
    <name type="scientific">Sessilibacter corallicola</name>
    <dbReference type="NCBI Taxonomy" id="2904075"/>
    <lineage>
        <taxon>Bacteria</taxon>
        <taxon>Pseudomonadati</taxon>
        <taxon>Pseudomonadota</taxon>
        <taxon>Gammaproteobacteria</taxon>
        <taxon>Cellvibrionales</taxon>
        <taxon>Cellvibrionaceae</taxon>
        <taxon>Sessilibacter</taxon>
    </lineage>
</organism>
<proteinExistence type="predicted"/>
<sequence>MMKIKKMYKKLNAHRNSLMQKYNAEDLHQVRVGVRRVRSLLKQIPTKSSQKLRKQLSLLIKKTNPARDWDTLLINGETYLTRDEYLNVRPIVENYCVQLHNDVYDALNENIWDAPIASSKTYLHRNKKTSEDNALLLSDNYAPVLLRKYIVAYRRNHSNAWHDLRVSVKTLRYQLEHCHSQSKFHKERKKAMIALCKQLQTHLGDWHDSVVHEALIEQLLERRDQYTIETNAIFNHWKLLLGLSGYENINRVKLLFVKHRDLFRQDVIA</sequence>
<dbReference type="EMBL" id="BAABWN010000005">
    <property type="protein sequence ID" value="GAA6167899.1"/>
    <property type="molecule type" value="Genomic_DNA"/>
</dbReference>
<evidence type="ECO:0000313" key="3">
    <source>
        <dbReference type="Proteomes" id="UP001465153"/>
    </source>
</evidence>
<dbReference type="Pfam" id="PF05235">
    <property type="entry name" value="CHAD"/>
    <property type="match status" value="1"/>
</dbReference>
<dbReference type="PANTHER" id="PTHR39339">
    <property type="entry name" value="SLR1444 PROTEIN"/>
    <property type="match status" value="1"/>
</dbReference>